<comment type="caution">
    <text evidence="1">The sequence shown here is derived from an EMBL/GenBank/DDBJ whole genome shotgun (WGS) entry which is preliminary data.</text>
</comment>
<protein>
    <submittedName>
        <fullName evidence="1">Uncharacterized protein</fullName>
    </submittedName>
</protein>
<proteinExistence type="predicted"/>
<sequence length="922" mass="102987">MQSGISASSDLHDAFASFLSTPSLFSLPITIENEQLVPLQPIPFSSITDGAANFECFYSSLPSLKDVIQPKTPLYILLRRFPPEDSAESQLIALTYIPSNSPVRAKTLFASTRATVVRELGSEKFCDTVFAADEEEVLSESVWREREADKNAARGGSGNGTGEGADDAERRRQAVMGEQERELDALRQAENEARSMSRRRDIGIGGTVGTDGPADIKGIAFPVGEGVKEALQGLQNNEGEAVLLGIDIPTETLTLVSIESNVTPGSLAGCIPSSKPQYTFYRHPNSSAVLFIYTCPSSSAIKERMLYASCRAGTLVVAAAQGLNVSHKIEASDADDITQQRLEEEICPPKDEGPKRGFARPRRPGRSIASAVALPDPEPPSPDTPLKRRQAPLEEENHSKRRRVSTTEDSNKSPTAPESNIQGEETLTRRKGGADDERKRGKRLFGALLGTLSQTSSTAAQKRRADIERKQQAKLKKQDEEYNEESRRKRQELMARRKEEQRVYERESIQTRHANMRAMAHFLQTKTKPTLYYKPWQLRPEDEDVIKTQIEETQAVIEREIEALDRRDGPVPGSQHKEHKESPDEVQPAAESTDTGSTMKPSANKVPNPDMVGTDTDHDEAPDTQKQPTTNDENTIPDHSTETAHTRQHEDDSGEVVLEDKEDTEAPEFSEESAPRYAFKQCAQDMKELARQLGTSQIILGGHDWGGFVVYRIALHCPGFVTHIFSVCTPYGPPHREYVPLDKLVATRIPFFGYQLQFVSGELEKKIKTKNDIRQFLIALFGGRTPEGEIGFDVTKGALLDKVPNLRPSRLLSEEELDYYVEEYSRTGIHGPLNWYRTREQNYKEDLELIGQKWEVPVLFIRATKDDALRPELSKNMGKYIPNLTQAEVDATHWALWQKPEECNAIISNWIENVAFGGRSKM</sequence>
<dbReference type="EMBL" id="JALBCA010000015">
    <property type="protein sequence ID" value="KAI2390848.1"/>
    <property type="molecule type" value="Genomic_DNA"/>
</dbReference>
<organism evidence="1">
    <name type="scientific">Ophidiomyces ophidiicola</name>
    <dbReference type="NCBI Taxonomy" id="1387563"/>
    <lineage>
        <taxon>Eukaryota</taxon>
        <taxon>Fungi</taxon>
        <taxon>Dikarya</taxon>
        <taxon>Ascomycota</taxon>
        <taxon>Pezizomycotina</taxon>
        <taxon>Eurotiomycetes</taxon>
        <taxon>Eurotiomycetidae</taxon>
        <taxon>Onygenales</taxon>
        <taxon>Onygenaceae</taxon>
        <taxon>Ophidiomyces</taxon>
    </lineage>
</organism>
<accession>A0ACB8V2D5</accession>
<gene>
    <name evidence="1" type="ORF">LOY88_001435</name>
</gene>
<reference evidence="1" key="1">
    <citation type="journal article" date="2022" name="bioRxiv">
        <title>Population genetic analysis of Ophidiomyces ophidiicola, the causative agent of snake fungal disease, indicates recent introductions to the USA.</title>
        <authorList>
            <person name="Ladner J.T."/>
            <person name="Palmer J.M."/>
            <person name="Ettinger C.L."/>
            <person name="Stajich J.E."/>
            <person name="Farrell T.M."/>
            <person name="Glorioso B.M."/>
            <person name="Lawson B."/>
            <person name="Price S.J."/>
            <person name="Stengle A.G."/>
            <person name="Grear D.A."/>
            <person name="Lorch J.M."/>
        </authorList>
    </citation>
    <scope>NUCLEOTIDE SEQUENCE</scope>
    <source>
        <strain evidence="1">NWHC 24266-5</strain>
    </source>
</reference>
<evidence type="ECO:0000313" key="1">
    <source>
        <dbReference type="EMBL" id="KAI2390848.1"/>
    </source>
</evidence>
<name>A0ACB8V2D5_9EURO</name>